<dbReference type="AlphaFoldDB" id="A0A386HR64"/>
<dbReference type="OrthoDB" id="674757at2"/>
<name>A0A386HR64_9BACT</name>
<dbReference type="KEGG" id="ark:D6B99_12015"/>
<organism evidence="2 3">
    <name type="scientific">Arachidicoccus soli</name>
    <dbReference type="NCBI Taxonomy" id="2341117"/>
    <lineage>
        <taxon>Bacteria</taxon>
        <taxon>Pseudomonadati</taxon>
        <taxon>Bacteroidota</taxon>
        <taxon>Chitinophagia</taxon>
        <taxon>Chitinophagales</taxon>
        <taxon>Chitinophagaceae</taxon>
        <taxon>Arachidicoccus</taxon>
    </lineage>
</organism>
<dbReference type="EMBL" id="CP032489">
    <property type="protein sequence ID" value="AYD48263.1"/>
    <property type="molecule type" value="Genomic_DNA"/>
</dbReference>
<accession>A0A386HR64</accession>
<evidence type="ECO:0000313" key="3">
    <source>
        <dbReference type="Proteomes" id="UP000266118"/>
    </source>
</evidence>
<dbReference type="Proteomes" id="UP000266118">
    <property type="component" value="Chromosome"/>
</dbReference>
<protein>
    <recommendedName>
        <fullName evidence="1">Cytochrome P460 domain-containing protein</fullName>
    </recommendedName>
</protein>
<evidence type="ECO:0000259" key="1">
    <source>
        <dbReference type="Pfam" id="PF16694"/>
    </source>
</evidence>
<gene>
    <name evidence="2" type="ORF">D6B99_12015</name>
</gene>
<evidence type="ECO:0000313" key="2">
    <source>
        <dbReference type="EMBL" id="AYD48263.1"/>
    </source>
</evidence>
<dbReference type="Pfam" id="PF16694">
    <property type="entry name" value="Cytochrome_P460"/>
    <property type="match status" value="1"/>
</dbReference>
<proteinExistence type="predicted"/>
<feature type="domain" description="Cytochrome P460" evidence="1">
    <location>
        <begin position="47"/>
        <end position="122"/>
    </location>
</feature>
<sequence>MKQFFLSLIFMSIINFSCTSRNNNHMDLFNETAAISSVDSFPKIILKWKVLTSSINKKNATMSTLYGNDWAFNYSKQNQGSFYPVGARIALVTWLQQADKHWFGANIPGKIKTIEIIAFENKAGKRVETYLKYEGQPLIASKTDAAFNIKRINFILNQRIALRV</sequence>
<keyword evidence="3" id="KW-1185">Reference proteome</keyword>
<reference evidence="2 3" key="1">
    <citation type="submission" date="2018-09" db="EMBL/GenBank/DDBJ databases">
        <title>Arachidicoccus sp. nov., a bacterium isolated from soil.</title>
        <authorList>
            <person name="Weon H.-Y."/>
            <person name="Kwon S.-W."/>
            <person name="Lee S.A."/>
        </authorList>
    </citation>
    <scope>NUCLEOTIDE SEQUENCE [LARGE SCALE GENOMIC DNA]</scope>
    <source>
        <strain evidence="2 3">KIS59-12</strain>
    </source>
</reference>
<dbReference type="InterPro" id="IPR032033">
    <property type="entry name" value="Cytochrome_P460"/>
</dbReference>